<keyword evidence="4" id="KW-1185">Reference proteome</keyword>
<comment type="caution">
    <text evidence="3">The sequence shown here is derived from an EMBL/GenBank/DDBJ whole genome shotgun (WGS) entry which is preliminary data.</text>
</comment>
<keyword evidence="2" id="KW-0732">Signal</keyword>
<evidence type="ECO:0000256" key="1">
    <source>
        <dbReference type="SAM" id="MobiDB-lite"/>
    </source>
</evidence>
<feature type="compositionally biased region" description="Polar residues" evidence="1">
    <location>
        <begin position="141"/>
        <end position="157"/>
    </location>
</feature>
<feature type="chain" id="PRO_5047478250" evidence="2">
    <location>
        <begin position="28"/>
        <end position="157"/>
    </location>
</feature>
<evidence type="ECO:0000313" key="3">
    <source>
        <dbReference type="EMBL" id="GAA2117693.1"/>
    </source>
</evidence>
<dbReference type="RefSeq" id="WP_344289359.1">
    <property type="nucleotide sequence ID" value="NZ_BAAAPF010000038.1"/>
</dbReference>
<evidence type="ECO:0000256" key="2">
    <source>
        <dbReference type="SAM" id="SignalP"/>
    </source>
</evidence>
<reference evidence="3 4" key="1">
    <citation type="journal article" date="2019" name="Int. J. Syst. Evol. Microbiol.">
        <title>The Global Catalogue of Microorganisms (GCM) 10K type strain sequencing project: providing services to taxonomists for standard genome sequencing and annotation.</title>
        <authorList>
            <consortium name="The Broad Institute Genomics Platform"/>
            <consortium name="The Broad Institute Genome Sequencing Center for Infectious Disease"/>
            <person name="Wu L."/>
            <person name="Ma J."/>
        </authorList>
    </citation>
    <scope>NUCLEOTIDE SEQUENCE [LARGE SCALE GENOMIC DNA]</scope>
    <source>
        <strain evidence="3 4">JCM 15481</strain>
    </source>
</reference>
<dbReference type="Proteomes" id="UP001500443">
    <property type="component" value="Unassembled WGS sequence"/>
</dbReference>
<evidence type="ECO:0000313" key="4">
    <source>
        <dbReference type="Proteomes" id="UP001500443"/>
    </source>
</evidence>
<organism evidence="3 4">
    <name type="scientific">Streptomyces synnematoformans</name>
    <dbReference type="NCBI Taxonomy" id="415721"/>
    <lineage>
        <taxon>Bacteria</taxon>
        <taxon>Bacillati</taxon>
        <taxon>Actinomycetota</taxon>
        <taxon>Actinomycetes</taxon>
        <taxon>Kitasatosporales</taxon>
        <taxon>Streptomycetaceae</taxon>
        <taxon>Streptomyces</taxon>
    </lineage>
</organism>
<gene>
    <name evidence="3" type="ORF">GCM10009802_18900</name>
</gene>
<feature type="region of interest" description="Disordered" evidence="1">
    <location>
        <begin position="138"/>
        <end position="157"/>
    </location>
</feature>
<accession>A0ABN2XV22</accession>
<dbReference type="EMBL" id="BAAAPF010000038">
    <property type="protein sequence ID" value="GAA2117693.1"/>
    <property type="molecule type" value="Genomic_DNA"/>
</dbReference>
<name>A0ABN2XV22_9ACTN</name>
<sequence length="157" mass="16730">MANFRILLAGAAAAGLIGAAVPLAAHADEAVRSSAATGTDQIVVPYGDGHLYAADRANGQGDYCKWSGSDNNWRTCRDGGANPRNMHNRATQVDNQMTYDVKLYDGLGYGGAWRCMQSNTHYDNLSLGREVFNRGSGSGLGQSMNNRISSHSRSANC</sequence>
<protein>
    <submittedName>
        <fullName evidence="3">Uncharacterized protein</fullName>
    </submittedName>
</protein>
<feature type="signal peptide" evidence="2">
    <location>
        <begin position="1"/>
        <end position="27"/>
    </location>
</feature>
<proteinExistence type="predicted"/>
<dbReference type="Pfam" id="PF03995">
    <property type="entry name" value="Inhibitor_I36"/>
    <property type="match status" value="1"/>
</dbReference>